<dbReference type="GO" id="GO:0005524">
    <property type="term" value="F:ATP binding"/>
    <property type="evidence" value="ECO:0007669"/>
    <property type="project" value="UniProtKB-KW"/>
</dbReference>
<gene>
    <name evidence="10" type="ORF">JF74_15390</name>
</gene>
<dbReference type="GO" id="GO:0043190">
    <property type="term" value="C:ATP-binding cassette (ABC) transporter complex"/>
    <property type="evidence" value="ECO:0007669"/>
    <property type="project" value="TreeGrafter"/>
</dbReference>
<keyword evidence="6 10" id="KW-0067">ATP-binding</keyword>
<evidence type="ECO:0000256" key="6">
    <source>
        <dbReference type="ARBA" id="ARBA00022840"/>
    </source>
</evidence>
<reference evidence="10 11" key="1">
    <citation type="submission" date="2015-01" db="EMBL/GenBank/DDBJ databases">
        <title>Comparative genomics of the lactic acid bacteria isolated from the honey bee gut.</title>
        <authorList>
            <person name="Ellegaard K.M."/>
            <person name="Tamarit D."/>
            <person name="Javelind E."/>
            <person name="Olofsson T."/>
            <person name="Andersson S.G."/>
            <person name="Vasquez A."/>
        </authorList>
    </citation>
    <scope>NUCLEOTIDE SEQUENCE [LARGE SCALE GENOMIC DNA]</scope>
    <source>
        <strain evidence="10 11">Hma8</strain>
    </source>
</reference>
<comment type="subcellular location">
    <subcellularLocation>
        <location evidence="1">Cell membrane</location>
        <topology evidence="1">Peripheral membrane protein</topology>
    </subcellularLocation>
</comment>
<dbReference type="CDD" id="cd03225">
    <property type="entry name" value="ABC_cobalt_CbiO_domain1"/>
    <property type="match status" value="1"/>
</dbReference>
<feature type="domain" description="ABC transporter" evidence="9">
    <location>
        <begin position="4"/>
        <end position="237"/>
    </location>
</feature>
<dbReference type="PANTHER" id="PTHR43553">
    <property type="entry name" value="HEAVY METAL TRANSPORTER"/>
    <property type="match status" value="1"/>
</dbReference>
<evidence type="ECO:0000256" key="3">
    <source>
        <dbReference type="ARBA" id="ARBA00022448"/>
    </source>
</evidence>
<dbReference type="GO" id="GO:0042626">
    <property type="term" value="F:ATPase-coupled transmembrane transporter activity"/>
    <property type="evidence" value="ECO:0007669"/>
    <property type="project" value="TreeGrafter"/>
</dbReference>
<dbReference type="PROSITE" id="PS50893">
    <property type="entry name" value="ABC_TRANSPORTER_2"/>
    <property type="match status" value="1"/>
</dbReference>
<accession>A0A0F4LAQ6</accession>
<dbReference type="AlphaFoldDB" id="A0A0F4LAQ6"/>
<evidence type="ECO:0000256" key="4">
    <source>
        <dbReference type="ARBA" id="ARBA00022475"/>
    </source>
</evidence>
<dbReference type="Proteomes" id="UP000033531">
    <property type="component" value="Unassembled WGS sequence"/>
</dbReference>
<proteinExistence type="inferred from homology"/>
<keyword evidence="8" id="KW-0472">Membrane</keyword>
<organism evidence="10 11">
    <name type="scientific">Lactobacillus melliventris</name>
    <dbReference type="NCBI Taxonomy" id="1218507"/>
    <lineage>
        <taxon>Bacteria</taxon>
        <taxon>Bacillati</taxon>
        <taxon>Bacillota</taxon>
        <taxon>Bacilli</taxon>
        <taxon>Lactobacillales</taxon>
        <taxon>Lactobacillaceae</taxon>
        <taxon>Lactobacillus</taxon>
    </lineage>
</organism>
<dbReference type="STRING" id="1218507.JF74_15390"/>
<dbReference type="InterPro" id="IPR015856">
    <property type="entry name" value="ABC_transpr_CbiO/EcfA_su"/>
</dbReference>
<dbReference type="InterPro" id="IPR003439">
    <property type="entry name" value="ABC_transporter-like_ATP-bd"/>
</dbReference>
<dbReference type="InterPro" id="IPR003593">
    <property type="entry name" value="AAA+_ATPase"/>
</dbReference>
<keyword evidence="5" id="KW-0547">Nucleotide-binding</keyword>
<keyword evidence="3" id="KW-0813">Transport</keyword>
<evidence type="ECO:0000256" key="7">
    <source>
        <dbReference type="ARBA" id="ARBA00022967"/>
    </source>
</evidence>
<dbReference type="InterPro" id="IPR050095">
    <property type="entry name" value="ECF_ABC_transporter_ATP-bd"/>
</dbReference>
<dbReference type="HOGENOM" id="CLU_000604_1_22_9"/>
<protein>
    <submittedName>
        <fullName evidence="10">ABC transporter, ATP-binding protein</fullName>
    </submittedName>
</protein>
<evidence type="ECO:0000313" key="10">
    <source>
        <dbReference type="EMBL" id="KJY55690.1"/>
    </source>
</evidence>
<evidence type="ECO:0000259" key="9">
    <source>
        <dbReference type="PROSITE" id="PS50893"/>
    </source>
</evidence>
<keyword evidence="7" id="KW-1278">Translocase</keyword>
<evidence type="ECO:0000256" key="2">
    <source>
        <dbReference type="ARBA" id="ARBA00005417"/>
    </source>
</evidence>
<sequence length="264" mass="29576">MSYLSLDDVSYSYDNKNNAVESVNLEFELGEAVAIIGQNGAGKTTTVKMMNGLIRPDKGRVLLDGKDTKGISVAQLSHHVGYVFQNPDEQIFQDSVEKEIAFSLRKQKLPQTEITTRVKDAARLCHLDNKLNEHPYNLPYSQRKFVTIAAIIAMNPEVMVFDEPTAGQDHNSIIRLNKIIKKLTSMHKLVITITHDMSFVVNNFKRVIVFAQAHKQKEGSPAEIFSDESLLRKSKLEPPVIGQLAKKLGFSNVLTVTDLLRVVN</sequence>
<keyword evidence="4" id="KW-1003">Cell membrane</keyword>
<dbReference type="GO" id="GO:0016887">
    <property type="term" value="F:ATP hydrolysis activity"/>
    <property type="evidence" value="ECO:0007669"/>
    <property type="project" value="InterPro"/>
</dbReference>
<dbReference type="InterPro" id="IPR027417">
    <property type="entry name" value="P-loop_NTPase"/>
</dbReference>
<comment type="similarity">
    <text evidence="2">Belongs to the ABC transporter superfamily.</text>
</comment>
<dbReference type="PATRIC" id="fig|1218507.3.peg.1732"/>
<evidence type="ECO:0000256" key="5">
    <source>
        <dbReference type="ARBA" id="ARBA00022741"/>
    </source>
</evidence>
<name>A0A0F4LAQ6_9LACO</name>
<dbReference type="EMBL" id="JXLI01000013">
    <property type="protein sequence ID" value="KJY55690.1"/>
    <property type="molecule type" value="Genomic_DNA"/>
</dbReference>
<dbReference type="RefSeq" id="WP_046325469.1">
    <property type="nucleotide sequence ID" value="NZ_JBHTMT010000004.1"/>
</dbReference>
<dbReference type="Gene3D" id="3.40.50.300">
    <property type="entry name" value="P-loop containing nucleotide triphosphate hydrolases"/>
    <property type="match status" value="1"/>
</dbReference>
<evidence type="ECO:0000256" key="1">
    <source>
        <dbReference type="ARBA" id="ARBA00004202"/>
    </source>
</evidence>
<dbReference type="SMART" id="SM00382">
    <property type="entry name" value="AAA"/>
    <property type="match status" value="1"/>
</dbReference>
<dbReference type="FunFam" id="3.40.50.300:FF:000224">
    <property type="entry name" value="Energy-coupling factor transporter ATP-binding protein EcfA"/>
    <property type="match status" value="1"/>
</dbReference>
<dbReference type="Pfam" id="PF00005">
    <property type="entry name" value="ABC_tran"/>
    <property type="match status" value="1"/>
</dbReference>
<dbReference type="PANTHER" id="PTHR43553:SF24">
    <property type="entry name" value="ENERGY-COUPLING FACTOR TRANSPORTER ATP-BINDING PROTEIN ECFA1"/>
    <property type="match status" value="1"/>
</dbReference>
<evidence type="ECO:0000313" key="11">
    <source>
        <dbReference type="Proteomes" id="UP000033531"/>
    </source>
</evidence>
<dbReference type="OrthoDB" id="9784332at2"/>
<comment type="caution">
    <text evidence="10">The sequence shown here is derived from an EMBL/GenBank/DDBJ whole genome shotgun (WGS) entry which is preliminary data.</text>
</comment>
<evidence type="ECO:0000256" key="8">
    <source>
        <dbReference type="ARBA" id="ARBA00023136"/>
    </source>
</evidence>
<dbReference type="SUPFAM" id="SSF52540">
    <property type="entry name" value="P-loop containing nucleoside triphosphate hydrolases"/>
    <property type="match status" value="1"/>
</dbReference>